<name>K0C809_ALCDB</name>
<accession>K0C809</accession>
<evidence type="ECO:0000313" key="1">
    <source>
        <dbReference type="EMBL" id="AFT68650.1"/>
    </source>
</evidence>
<evidence type="ECO:0000313" key="2">
    <source>
        <dbReference type="Proteomes" id="UP000006286"/>
    </source>
</evidence>
<dbReference type="HOGENOM" id="CLU_160027_0_0_6"/>
<sequence>MSTLFHNGRYRLDTVPREMRMSHWVHAPVLTDTETAEVLLDLRDGLWDLRGAKEEGQAILLTLARYPNGNKEYQLLLHPHARTVAVDGCEYPLPRAVEILKACTP</sequence>
<keyword evidence="2" id="KW-1185">Reference proteome</keyword>
<dbReference type="EMBL" id="CP003466">
    <property type="protein sequence ID" value="AFT68650.1"/>
    <property type="molecule type" value="Genomic_DNA"/>
</dbReference>
<dbReference type="eggNOG" id="ENOG502ZP93">
    <property type="taxonomic scope" value="Bacteria"/>
</dbReference>
<organism evidence="1 2">
    <name type="scientific">Alcanivorax dieselolei (strain DSM 16502 / CGMCC 1.3690 / MCCC 1A00001 / B-5)</name>
    <name type="common">Alloalcanivorax dieselolei</name>
    <dbReference type="NCBI Taxonomy" id="930169"/>
    <lineage>
        <taxon>Bacteria</taxon>
        <taxon>Pseudomonadati</taxon>
        <taxon>Pseudomonadota</taxon>
        <taxon>Gammaproteobacteria</taxon>
        <taxon>Oceanospirillales</taxon>
        <taxon>Alcanivoracaceae</taxon>
        <taxon>Alloalcanivorax</taxon>
    </lineage>
</organism>
<protein>
    <submittedName>
        <fullName evidence="1">Uncharacterized protein</fullName>
    </submittedName>
</protein>
<dbReference type="Proteomes" id="UP000006286">
    <property type="component" value="Chromosome"/>
</dbReference>
<dbReference type="AlphaFoldDB" id="K0C809"/>
<proteinExistence type="predicted"/>
<reference evidence="1 2" key="1">
    <citation type="journal article" date="2012" name="J. Bacteriol.">
        <title>Complete genome sequence of Alcanivorax dieselolei type strain B5.</title>
        <authorList>
            <person name="Lai Q."/>
            <person name="Li W."/>
            <person name="Shao Z."/>
        </authorList>
    </citation>
    <scope>NUCLEOTIDE SEQUENCE [LARGE SCALE GENOMIC DNA]</scope>
    <source>
        <strain evidence="2">DSM 16502 / CGMCC 1.3690 / B-5</strain>
    </source>
</reference>
<dbReference type="KEGG" id="adi:B5T_00363"/>
<dbReference type="STRING" id="930169.B5T_00363"/>
<gene>
    <name evidence="1" type="ordered locus">B5T_00363</name>
</gene>